<name>A0A0A9CLW0_ARUDO</name>
<evidence type="ECO:0000256" key="5">
    <source>
        <dbReference type="ARBA" id="ARBA00022989"/>
    </source>
</evidence>
<accession>A0A0A9CLW0</accession>
<evidence type="ECO:0000256" key="2">
    <source>
        <dbReference type="ARBA" id="ARBA00022676"/>
    </source>
</evidence>
<dbReference type="SUPFAM" id="SSF53448">
    <property type="entry name" value="Nucleotide-diphospho-sugar transferases"/>
    <property type="match status" value="1"/>
</dbReference>
<keyword evidence="3" id="KW-0808">Transferase</keyword>
<feature type="transmembrane region" description="Helical" evidence="8">
    <location>
        <begin position="216"/>
        <end position="237"/>
    </location>
</feature>
<feature type="transmembrane region" description="Helical" evidence="8">
    <location>
        <begin position="192"/>
        <end position="210"/>
    </location>
</feature>
<keyword evidence="5 8" id="KW-1133">Transmembrane helix</keyword>
<evidence type="ECO:0000256" key="7">
    <source>
        <dbReference type="ARBA" id="ARBA00023136"/>
    </source>
</evidence>
<reference evidence="9" key="2">
    <citation type="journal article" date="2015" name="Data Brief">
        <title>Shoot transcriptome of the giant reed, Arundo donax.</title>
        <authorList>
            <person name="Barrero R.A."/>
            <person name="Guerrero F.D."/>
            <person name="Moolhuijzen P."/>
            <person name="Goolsby J.A."/>
            <person name="Tidwell J."/>
            <person name="Bellgard S.E."/>
            <person name="Bellgard M.I."/>
        </authorList>
    </citation>
    <scope>NUCLEOTIDE SEQUENCE</scope>
    <source>
        <tissue evidence="9">Shoot tissue taken approximately 20 cm above the soil surface</tissue>
    </source>
</reference>
<feature type="transmembrane region" description="Helical" evidence="8">
    <location>
        <begin position="75"/>
        <end position="98"/>
    </location>
</feature>
<reference evidence="9" key="1">
    <citation type="submission" date="2014-09" db="EMBL/GenBank/DDBJ databases">
        <authorList>
            <person name="Magalhaes I.L.F."/>
            <person name="Oliveira U."/>
            <person name="Santos F.R."/>
            <person name="Vidigal T.H.D.A."/>
            <person name="Brescovit A.D."/>
            <person name="Santos A.J."/>
        </authorList>
    </citation>
    <scope>NUCLEOTIDE SEQUENCE</scope>
    <source>
        <tissue evidence="9">Shoot tissue taken approximately 20 cm above the soil surface</tissue>
    </source>
</reference>
<evidence type="ECO:0000256" key="8">
    <source>
        <dbReference type="SAM" id="Phobius"/>
    </source>
</evidence>
<keyword evidence="4 8" id="KW-0812">Transmembrane</keyword>
<keyword evidence="2" id="KW-0328">Glycosyltransferase</keyword>
<dbReference type="InterPro" id="IPR029044">
    <property type="entry name" value="Nucleotide-diphossugar_trans"/>
</dbReference>
<proteinExistence type="predicted"/>
<comment type="subcellular location">
    <subcellularLocation>
        <location evidence="1">Golgi apparatus membrane</location>
    </subcellularLocation>
</comment>
<dbReference type="AlphaFoldDB" id="A0A0A9CLW0"/>
<evidence type="ECO:0000256" key="4">
    <source>
        <dbReference type="ARBA" id="ARBA00022692"/>
    </source>
</evidence>
<keyword evidence="6" id="KW-0333">Golgi apparatus</keyword>
<organism evidence="9">
    <name type="scientific">Arundo donax</name>
    <name type="common">Giant reed</name>
    <name type="synonym">Donax arundinaceus</name>
    <dbReference type="NCBI Taxonomy" id="35708"/>
    <lineage>
        <taxon>Eukaryota</taxon>
        <taxon>Viridiplantae</taxon>
        <taxon>Streptophyta</taxon>
        <taxon>Embryophyta</taxon>
        <taxon>Tracheophyta</taxon>
        <taxon>Spermatophyta</taxon>
        <taxon>Magnoliopsida</taxon>
        <taxon>Liliopsida</taxon>
        <taxon>Poales</taxon>
        <taxon>Poaceae</taxon>
        <taxon>PACMAD clade</taxon>
        <taxon>Arundinoideae</taxon>
        <taxon>Arundineae</taxon>
        <taxon>Arundo</taxon>
    </lineage>
</organism>
<dbReference type="GO" id="GO:0000139">
    <property type="term" value="C:Golgi membrane"/>
    <property type="evidence" value="ECO:0007669"/>
    <property type="project" value="UniProtKB-SubCell"/>
</dbReference>
<evidence type="ECO:0000313" key="9">
    <source>
        <dbReference type="EMBL" id="JAD75438.1"/>
    </source>
</evidence>
<evidence type="ECO:0000256" key="1">
    <source>
        <dbReference type="ARBA" id="ARBA00004394"/>
    </source>
</evidence>
<sequence>MDLALRAGLQGWKFLYVGSIKVLSELPSTLKAYRSQQHRWSCGPAVLYKKMFWDILAAKKISAFKKFYMIYNFFIARRVVSTFFSFFFFSILLPLNIIFPEVQIPMWELIYIPTAINLLNSVGTPRSFHLIILWVLFENVMALHRFKATLIGFFEAGRANEWIVTQKLGNVQKPKSIATVTRNFRLKDRFHCLEIFIGLFLLVSACFDYLCRDDYFYFFVLPQSIMYLAVGFQFIGLNVPG</sequence>
<keyword evidence="7 8" id="KW-0472">Membrane</keyword>
<dbReference type="PANTHER" id="PTHR32044:SF18">
    <property type="entry name" value="GLUCOMANNAN 4-BETA-MANNOSYLTRANSFERASE 6-RELATED"/>
    <property type="match status" value="1"/>
</dbReference>
<dbReference type="GO" id="GO:0051753">
    <property type="term" value="F:mannan synthase activity"/>
    <property type="evidence" value="ECO:0007669"/>
    <property type="project" value="TreeGrafter"/>
</dbReference>
<evidence type="ECO:0000256" key="6">
    <source>
        <dbReference type="ARBA" id="ARBA00023034"/>
    </source>
</evidence>
<evidence type="ECO:0008006" key="10">
    <source>
        <dbReference type="Google" id="ProtNLM"/>
    </source>
</evidence>
<dbReference type="PANTHER" id="PTHR32044">
    <property type="entry name" value="GLUCOMANNAN 4-BETA-MANNOSYLTRANSFERASE 9"/>
    <property type="match status" value="1"/>
</dbReference>
<protein>
    <recommendedName>
        <fullName evidence="10">Glycosyltransferase 2-like domain-containing protein</fullName>
    </recommendedName>
</protein>
<dbReference type="EMBL" id="GBRH01222457">
    <property type="protein sequence ID" value="JAD75438.1"/>
    <property type="molecule type" value="Transcribed_RNA"/>
</dbReference>
<feature type="transmembrane region" description="Helical" evidence="8">
    <location>
        <begin position="110"/>
        <end position="137"/>
    </location>
</feature>
<evidence type="ECO:0000256" key="3">
    <source>
        <dbReference type="ARBA" id="ARBA00022679"/>
    </source>
</evidence>